<reference evidence="15" key="1">
    <citation type="submission" date="2020-06" db="EMBL/GenBank/DDBJ databases">
        <title>Unique genomic features of the anaerobic methanotrophic archaea.</title>
        <authorList>
            <person name="Chadwick G.L."/>
            <person name="Skennerton C.T."/>
            <person name="Laso-Perez R."/>
            <person name="Leu A.O."/>
            <person name="Speth D.R."/>
            <person name="Yu H."/>
            <person name="Morgan-Lang C."/>
            <person name="Hatzenpichler R."/>
            <person name="Goudeau D."/>
            <person name="Malmstrom R."/>
            <person name="Brazelton W.J."/>
            <person name="Woyke T."/>
            <person name="Hallam S.J."/>
            <person name="Tyson G.W."/>
            <person name="Wegener G."/>
            <person name="Boetius A."/>
            <person name="Orphan V."/>
        </authorList>
    </citation>
    <scope>NUCLEOTIDE SEQUENCE</scope>
</reference>
<keyword evidence="2 12" id="KW-0540">Nuclease</keyword>
<evidence type="ECO:0000259" key="13">
    <source>
        <dbReference type="SMART" id="SM00849"/>
    </source>
</evidence>
<feature type="domain" description="Beta-Casp" evidence="14">
    <location>
        <begin position="419"/>
        <end position="538"/>
    </location>
</feature>
<dbReference type="EC" id="3.1.-.-" evidence="12"/>
<dbReference type="GO" id="GO:0008270">
    <property type="term" value="F:zinc ion binding"/>
    <property type="evidence" value="ECO:0007669"/>
    <property type="project" value="UniProtKB-UniRule"/>
</dbReference>
<evidence type="ECO:0000256" key="10">
    <source>
        <dbReference type="ARBA" id="ARBA00023125"/>
    </source>
</evidence>
<dbReference type="InterPro" id="IPR019975">
    <property type="entry name" value="aCPSF1"/>
</dbReference>
<dbReference type="GO" id="GO:0004532">
    <property type="term" value="F:RNA exonuclease activity"/>
    <property type="evidence" value="ECO:0007669"/>
    <property type="project" value="UniProtKB-UniRule"/>
</dbReference>
<evidence type="ECO:0000256" key="3">
    <source>
        <dbReference type="ARBA" id="ARBA00022723"/>
    </source>
</evidence>
<dbReference type="CDD" id="cd22532">
    <property type="entry name" value="KH-II_CPSF_arch_rpt1"/>
    <property type="match status" value="1"/>
</dbReference>
<evidence type="ECO:0000313" key="15">
    <source>
        <dbReference type="EMBL" id="QNO54620.1"/>
    </source>
</evidence>
<feature type="region of interest" description="Metallo-beta-lactamase C-terminus" evidence="12">
    <location>
        <begin position="570"/>
        <end position="628"/>
    </location>
</feature>
<keyword evidence="1 12" id="KW-0806">Transcription termination</keyword>
<dbReference type="Gene3D" id="3.30.300.20">
    <property type="match status" value="1"/>
</dbReference>
<evidence type="ECO:0000256" key="12">
    <source>
        <dbReference type="HAMAP-Rule" id="MF_00870"/>
    </source>
</evidence>
<keyword evidence="3 12" id="KW-0479">Metal-binding</keyword>
<dbReference type="Gene3D" id="3.60.15.10">
    <property type="entry name" value="Ribonuclease Z/Hydroxyacylglutathione hydrolase-like"/>
    <property type="match status" value="1"/>
</dbReference>
<evidence type="ECO:0000256" key="6">
    <source>
        <dbReference type="ARBA" id="ARBA00022833"/>
    </source>
</evidence>
<dbReference type="GO" id="GO:0003677">
    <property type="term" value="F:DNA binding"/>
    <property type="evidence" value="ECO:0007669"/>
    <property type="project" value="UniProtKB-KW"/>
</dbReference>
<keyword evidence="8 12" id="KW-0694">RNA-binding</keyword>
<organism evidence="15">
    <name type="scientific">Candidatus Methanophaga sp. ANME-1 ERB7</name>
    <dbReference type="NCBI Taxonomy" id="2759913"/>
    <lineage>
        <taxon>Archaea</taxon>
        <taxon>Methanobacteriati</taxon>
        <taxon>Methanobacteriota</taxon>
        <taxon>Stenosarchaea group</taxon>
        <taxon>Methanomicrobia</taxon>
        <taxon>Candidatus Methanophagales</taxon>
        <taxon>Candidatus Methanophagaceae</taxon>
        <taxon>Candidatus Methanophaga</taxon>
    </lineage>
</organism>
<feature type="binding site" evidence="12">
    <location>
        <position position="244"/>
    </location>
    <ligand>
        <name>Zn(2+)</name>
        <dbReference type="ChEBI" id="CHEBI:29105"/>
        <label>2</label>
    </ligand>
</feature>
<dbReference type="InterPro" id="IPR050698">
    <property type="entry name" value="MBL"/>
</dbReference>
<dbReference type="Pfam" id="PF10996">
    <property type="entry name" value="Beta-Casp"/>
    <property type="match status" value="1"/>
</dbReference>
<dbReference type="Gene3D" id="3.40.50.10890">
    <property type="match status" value="1"/>
</dbReference>
<evidence type="ECO:0000256" key="1">
    <source>
        <dbReference type="ARBA" id="ARBA00022472"/>
    </source>
</evidence>
<comment type="subunit">
    <text evidence="12">Homodimer. Interacts with RNA polymerase (RNAP), interacts with the Spt4-Spt5 complex.</text>
</comment>
<evidence type="ECO:0000256" key="11">
    <source>
        <dbReference type="ARBA" id="ARBA00023163"/>
    </source>
</evidence>
<dbReference type="InterPro" id="IPR015946">
    <property type="entry name" value="KH_dom-like_a/b"/>
</dbReference>
<accession>A0A7G9Z2Y6</accession>
<evidence type="ECO:0000256" key="4">
    <source>
        <dbReference type="ARBA" id="ARBA00022759"/>
    </source>
</evidence>
<dbReference type="CDD" id="cd02410">
    <property type="entry name" value="KH-II_CPSF_arch_rpt2"/>
    <property type="match status" value="1"/>
</dbReference>
<dbReference type="CDD" id="cd16295">
    <property type="entry name" value="TTHA0252-CPSF-like_MBL-fold"/>
    <property type="match status" value="1"/>
</dbReference>
<evidence type="ECO:0000256" key="8">
    <source>
        <dbReference type="ARBA" id="ARBA00022884"/>
    </source>
</evidence>
<comment type="similarity">
    <text evidence="12">Belongs to the metallo-beta-lactamase superfamily. RNA-metabolizing metallo-beta-lactamase-like family. FttA subfamily.</text>
</comment>
<comment type="caution">
    <text evidence="12">Lacks conserved residue(s) required for the propagation of feature annotation.</text>
</comment>
<dbReference type="Pfam" id="PF07521">
    <property type="entry name" value="RMMBL"/>
    <property type="match status" value="1"/>
</dbReference>
<dbReference type="AlphaFoldDB" id="A0A7G9Z2Y6"/>
<feature type="binding site" evidence="12">
    <location>
        <position position="240"/>
    </location>
    <ligand>
        <name>Zn(2+)</name>
        <dbReference type="ChEBI" id="CHEBI:29105"/>
        <label>1</label>
    </ligand>
</feature>
<dbReference type="GO" id="GO:0004521">
    <property type="term" value="F:RNA endonuclease activity"/>
    <property type="evidence" value="ECO:0007669"/>
    <property type="project" value="UniProtKB-UniRule"/>
</dbReference>
<dbReference type="GO" id="GO:0003723">
    <property type="term" value="F:RNA binding"/>
    <property type="evidence" value="ECO:0007669"/>
    <property type="project" value="UniProtKB-UniRule"/>
</dbReference>
<sequence length="628" mass="70290">MSAEGKLSELKKRIKEILQDDVSISGVEFEGPELVIYTEDTLKFVDDGAMVRTLAKELKKRISVRPSSNILMEPEKASKVIYDIIPEEGGIKDIYFDMDKAEVIIEAEKPGLVIGTHGATLREVAKVIGWRPNVIRAPPIQSSVIKNIRRYLREESDFRKSFLKKVGRRIYSEKLIEDEWLRITALGGCREVGRNAFMLSTPETRILIDCGVSVGSEGMPYLYVPEVTPISNIDAVVITHAHLDHSGLVPLLYLYGYDGPIYITPPTRDLMALLLLDYLEVSAREGKKIPYKSALIRDAIRHTIPLKYGDVTDISPDVKLTLYNAGHILGSSIAYFHVGNGLYNVAFTGDMKYERTFLFDPAFNSFTRLEALVMESTYGGMHDFQPSRREAEKNLKEEIERTLKQGGKVIIPAFAVGRSQEVMIALEGMQLEVPVYLDGMIWEATAIHSAYPEYLNKNLKNSIYQGENPFLSDIFVQVDDAEKRREIIDGAESSIILSTSGMLNGGPVLEYLKGLAGDERNTLIFVGYQAEGTLGRRIQKGWDEIQLSADGKMVNIKMRMGTATIDGFSGHSDRNQLLEYVKRIRPLPSKVMCMHGESNKCIALASGIHKKLNIETSAPMNLETLRLV</sequence>
<dbReference type="Gene3D" id="3.30.300.230">
    <property type="match status" value="1"/>
</dbReference>
<feature type="region of interest" description="KHa" evidence="12">
    <location>
        <begin position="4"/>
        <end position="71"/>
    </location>
</feature>
<dbReference type="SUPFAM" id="SSF54814">
    <property type="entry name" value="Prokaryotic type KH domain (KH-domain type II)"/>
    <property type="match status" value="1"/>
</dbReference>
<feature type="domain" description="Metallo-beta-lactamase" evidence="13">
    <location>
        <begin position="193"/>
        <end position="407"/>
    </location>
</feature>
<comment type="function">
    <text evidence="12">Terminates transcription on the whole genome. Termination is linked to FttA-mediated RNA cleavage and does not require NTP hydrolysis. Cleaves endonucleolytically at the RNA exit channel of RNA polymerase (RNAP); the 5'-3' exonuclease activity of this protein degrades the nascent RNA released from RNAP.</text>
</comment>
<dbReference type="SUPFAM" id="SSF56281">
    <property type="entry name" value="Metallo-hydrolase/oxidoreductase"/>
    <property type="match status" value="1"/>
</dbReference>
<name>A0A7G9Z2Y6_9EURY</name>
<keyword evidence="9 12" id="KW-0805">Transcription regulation</keyword>
<feature type="binding site" evidence="12">
    <location>
        <position position="327"/>
    </location>
    <ligand>
        <name>Zn(2+)</name>
        <dbReference type="ChEBI" id="CHEBI:29105"/>
        <label>1</label>
    </ligand>
</feature>
<dbReference type="InterPro" id="IPR011108">
    <property type="entry name" value="RMMBL"/>
</dbReference>
<evidence type="ECO:0000256" key="5">
    <source>
        <dbReference type="ARBA" id="ARBA00022801"/>
    </source>
</evidence>
<feature type="binding site" evidence="12">
    <location>
        <position position="595"/>
    </location>
    <ligand>
        <name>Zn(2+)</name>
        <dbReference type="ChEBI" id="CHEBI:29105"/>
        <label>2</label>
    </ligand>
</feature>
<comment type="cofactor">
    <cofactor evidence="12">
        <name>Zn(2+)</name>
        <dbReference type="ChEBI" id="CHEBI:29105"/>
    </cofactor>
    <text evidence="12">Binds 2 Zn(2+) ions, which are required for nuclease activity.</text>
</comment>
<dbReference type="EMBL" id="MT631588">
    <property type="protein sequence ID" value="QNO54620.1"/>
    <property type="molecule type" value="Genomic_DNA"/>
</dbReference>
<keyword evidence="6 12" id="KW-0862">Zinc</keyword>
<dbReference type="Pfam" id="PF17214">
    <property type="entry name" value="KH_TffA"/>
    <property type="match status" value="1"/>
</dbReference>
<evidence type="ECO:0000256" key="9">
    <source>
        <dbReference type="ARBA" id="ARBA00023015"/>
    </source>
</evidence>
<feature type="binding site" evidence="12">
    <location>
        <position position="350"/>
    </location>
    <ligand>
        <name>Zn(2+)</name>
        <dbReference type="ChEBI" id="CHEBI:29105"/>
        <label>2</label>
    </ligand>
</feature>
<keyword evidence="7 12" id="KW-0269">Exonuclease</keyword>
<proteinExistence type="inferred from homology"/>
<keyword evidence="10 12" id="KW-0238">DNA-binding</keyword>
<dbReference type="GO" id="GO:0006353">
    <property type="term" value="P:DNA-templated transcription termination"/>
    <property type="evidence" value="ECO:0007669"/>
    <property type="project" value="UniProtKB-UniRule"/>
</dbReference>
<feature type="binding site" evidence="12">
    <location>
        <position position="242"/>
    </location>
    <ligand>
        <name>Zn(2+)</name>
        <dbReference type="ChEBI" id="CHEBI:29105"/>
        <label>1</label>
    </ligand>
</feature>
<evidence type="ECO:0000256" key="7">
    <source>
        <dbReference type="ARBA" id="ARBA00022839"/>
    </source>
</evidence>
<keyword evidence="11" id="KW-0804">Transcription</keyword>
<dbReference type="SMART" id="SM01027">
    <property type="entry name" value="Beta-Casp"/>
    <property type="match status" value="1"/>
</dbReference>
<feature type="region of interest" description="KHb" evidence="12">
    <location>
        <begin position="72"/>
        <end position="139"/>
    </location>
</feature>
<keyword evidence="4 12" id="KW-0255">Endonuclease</keyword>
<protein>
    <recommendedName>
        <fullName evidence="12">Transcription termination factor FttA</fullName>
        <ecNumber evidence="12">3.1.-.-</ecNumber>
    </recommendedName>
</protein>
<dbReference type="PANTHER" id="PTHR11203">
    <property type="entry name" value="CLEAVAGE AND POLYADENYLATION SPECIFICITY FACTOR FAMILY MEMBER"/>
    <property type="match status" value="1"/>
</dbReference>
<dbReference type="SMART" id="SM00849">
    <property type="entry name" value="Lactamase_B"/>
    <property type="match status" value="1"/>
</dbReference>
<dbReference type="PANTHER" id="PTHR11203:SF51">
    <property type="entry name" value="CLEAVAGE AND POLYADENYLATION SPECIFICITY FACTOR"/>
    <property type="match status" value="1"/>
</dbReference>
<dbReference type="InterPro" id="IPR036866">
    <property type="entry name" value="RibonucZ/Hydroxyglut_hydro"/>
</dbReference>
<keyword evidence="5 12" id="KW-0378">Hydrolase</keyword>
<dbReference type="InterPro" id="IPR009019">
    <property type="entry name" value="KH_sf_prok-type"/>
</dbReference>
<dbReference type="HAMAP" id="MF_00870">
    <property type="entry name" value="FttA"/>
    <property type="match status" value="1"/>
</dbReference>
<dbReference type="Pfam" id="PF00753">
    <property type="entry name" value="Lactamase_B"/>
    <property type="match status" value="1"/>
</dbReference>
<evidence type="ECO:0000256" key="2">
    <source>
        <dbReference type="ARBA" id="ARBA00022722"/>
    </source>
</evidence>
<evidence type="ECO:0000259" key="14">
    <source>
        <dbReference type="SMART" id="SM01027"/>
    </source>
</evidence>
<dbReference type="InterPro" id="IPR001279">
    <property type="entry name" value="Metallo-B-lactamas"/>
</dbReference>
<feature type="binding site" evidence="12">
    <location>
        <position position="245"/>
    </location>
    <ligand>
        <name>Zn(2+)</name>
        <dbReference type="ChEBI" id="CHEBI:29105"/>
        <label>2</label>
    </ligand>
</feature>
<dbReference type="InterPro" id="IPR033769">
    <property type="entry name" value="TffA_KH"/>
</dbReference>
<dbReference type="NCBIfam" id="TIGR03675">
    <property type="entry name" value="arCOG00543"/>
    <property type="match status" value="1"/>
</dbReference>
<feature type="binding site" evidence="12">
    <location>
        <position position="350"/>
    </location>
    <ligand>
        <name>Zn(2+)</name>
        <dbReference type="ChEBI" id="CHEBI:29105"/>
        <label>1</label>
    </ligand>
</feature>
<dbReference type="InterPro" id="IPR022712">
    <property type="entry name" value="Beta_Casp"/>
</dbReference>
<gene>
    <name evidence="15" type="primary">rnj</name>
    <name evidence="12" type="synonym">fttA</name>
    <name evidence="15" type="ORF">GNACHGJL_00002</name>
</gene>